<dbReference type="InterPro" id="IPR037000">
    <property type="entry name" value="Ski_DNA-bd_sf"/>
</dbReference>
<name>R0KZ40_ANAPL</name>
<accession>R0KZ40</accession>
<sequence length="496" mass="52371">MRTQDRYGIGLPVREACLSSIGEKVLSDLFKDIPRTTISKKMETLKIKSRRCDLKELRTLKAIHSVPTRAVQAQLRWSGCLEGAVPAEGLILPPSGSAGELGQGSVGIRSVPAGGCCQPAARAAVHGLVPALPGTCSWTTETAADLLHDGIGAARRRQLGKRGRLQPRCLRVAVNHSETPKQTADLHPVPSIPFSELLFAPGVSPARGCPEPPGSCPRLACLAVSTSSAQGLGTALIQAHPMPLLSCGSREERALPFVQPALSQAPALVLGAEVTAPPSTVPGPPPAPCLAPVLPPHHGGHLHSPSDLPLQMCRCCMQWWLLPVVVLLQGQREGFGASLLPSPLSFGRNPAAVLCGGLVLRAFWGKRAIRGRILSLQLSAKSQMLARSVTHQLLQPCGYAPGEHMLPPISCARSPPKVLINPPSWLRQAAGKGSSTGDRSEGCTSLSCSRVPAEPCRAGEDGLEVEEIKLVMRGVCQARSHESRGGGEARRWNGAL</sequence>
<dbReference type="Gene3D" id="3.10.260.20">
    <property type="entry name" value="Ski"/>
    <property type="match status" value="1"/>
</dbReference>
<dbReference type="Proteomes" id="UP000296049">
    <property type="component" value="Unassembled WGS sequence"/>
</dbReference>
<organism evidence="1 2">
    <name type="scientific">Anas platyrhynchos</name>
    <name type="common">Mallard</name>
    <name type="synonym">Anas boschas</name>
    <dbReference type="NCBI Taxonomy" id="8839"/>
    <lineage>
        <taxon>Eukaryota</taxon>
        <taxon>Metazoa</taxon>
        <taxon>Chordata</taxon>
        <taxon>Craniata</taxon>
        <taxon>Vertebrata</taxon>
        <taxon>Euteleostomi</taxon>
        <taxon>Archelosauria</taxon>
        <taxon>Archosauria</taxon>
        <taxon>Dinosauria</taxon>
        <taxon>Saurischia</taxon>
        <taxon>Theropoda</taxon>
        <taxon>Coelurosauria</taxon>
        <taxon>Aves</taxon>
        <taxon>Neognathae</taxon>
        <taxon>Galloanserae</taxon>
        <taxon>Anseriformes</taxon>
        <taxon>Anatidae</taxon>
        <taxon>Anatinae</taxon>
        <taxon>Anas</taxon>
    </lineage>
</organism>
<protein>
    <submittedName>
        <fullName evidence="1">Protein DLN-1</fullName>
    </submittedName>
</protein>
<dbReference type="SUPFAM" id="SSF46955">
    <property type="entry name" value="Putative DNA-binding domain"/>
    <property type="match status" value="1"/>
</dbReference>
<evidence type="ECO:0000313" key="1">
    <source>
        <dbReference type="EMBL" id="EOA98573.1"/>
    </source>
</evidence>
<reference evidence="2" key="1">
    <citation type="journal article" date="2013" name="Nat. Genet.">
        <title>The duck genome and transcriptome provide insight into an avian influenza virus reservoir species.</title>
        <authorList>
            <person name="Huang Y."/>
            <person name="Li Y."/>
            <person name="Burt D.W."/>
            <person name="Chen H."/>
            <person name="Zhang Y."/>
            <person name="Qian W."/>
            <person name="Kim H."/>
            <person name="Gan S."/>
            <person name="Zhao Y."/>
            <person name="Li J."/>
            <person name="Yi K."/>
            <person name="Feng H."/>
            <person name="Zhu P."/>
            <person name="Li B."/>
            <person name="Liu Q."/>
            <person name="Fairley S."/>
            <person name="Magor K.E."/>
            <person name="Du Z."/>
            <person name="Hu X."/>
            <person name="Goodman L."/>
            <person name="Tafer H."/>
            <person name="Vignal A."/>
            <person name="Lee T."/>
            <person name="Kim K.W."/>
            <person name="Sheng Z."/>
            <person name="An Y."/>
            <person name="Searle S."/>
            <person name="Herrero J."/>
            <person name="Groenen M.A."/>
            <person name="Crooijmans R.P."/>
            <person name="Faraut T."/>
            <person name="Cai Q."/>
            <person name="Webster R.G."/>
            <person name="Aldridge J.R."/>
            <person name="Warren W.C."/>
            <person name="Bartschat S."/>
            <person name="Kehr S."/>
            <person name="Marz M."/>
            <person name="Stadler P.F."/>
            <person name="Smith J."/>
            <person name="Kraus R.H."/>
            <person name="Zhao Y."/>
            <person name="Ren L."/>
            <person name="Fei J."/>
            <person name="Morisson M."/>
            <person name="Kaiser P."/>
            <person name="Griffin D.K."/>
            <person name="Rao M."/>
            <person name="Pitel F."/>
            <person name="Wang J."/>
            <person name="Li N."/>
        </authorList>
    </citation>
    <scope>NUCLEOTIDE SEQUENCE [LARGE SCALE GENOMIC DNA]</scope>
</reference>
<dbReference type="EMBL" id="KB743461">
    <property type="protein sequence ID" value="EOA98573.1"/>
    <property type="molecule type" value="Genomic_DNA"/>
</dbReference>
<gene>
    <name evidence="1" type="ORF">Anapl_14896</name>
</gene>
<keyword evidence="2" id="KW-1185">Reference proteome</keyword>
<dbReference type="AlphaFoldDB" id="R0KZ40"/>
<evidence type="ECO:0000313" key="2">
    <source>
        <dbReference type="Proteomes" id="UP000296049"/>
    </source>
</evidence>
<proteinExistence type="predicted"/>
<dbReference type="InterPro" id="IPR009061">
    <property type="entry name" value="DNA-bd_dom_put_sf"/>
</dbReference>